<name>A0A671REI7_9TELE</name>
<organism evidence="8 9">
    <name type="scientific">Sinocyclocheilus anshuiensis</name>
    <dbReference type="NCBI Taxonomy" id="1608454"/>
    <lineage>
        <taxon>Eukaryota</taxon>
        <taxon>Metazoa</taxon>
        <taxon>Chordata</taxon>
        <taxon>Craniata</taxon>
        <taxon>Vertebrata</taxon>
        <taxon>Euteleostomi</taxon>
        <taxon>Actinopterygii</taxon>
        <taxon>Neopterygii</taxon>
        <taxon>Teleostei</taxon>
        <taxon>Ostariophysi</taxon>
        <taxon>Cypriniformes</taxon>
        <taxon>Cyprinidae</taxon>
        <taxon>Cyprininae</taxon>
        <taxon>Sinocyclocheilus</taxon>
    </lineage>
</organism>
<dbReference type="PROSITE" id="PS50188">
    <property type="entry name" value="B302_SPRY"/>
    <property type="match status" value="1"/>
</dbReference>
<protein>
    <submittedName>
        <fullName evidence="8">E3 ubiquitin-protein ligase RNF135-like</fullName>
    </submittedName>
</protein>
<dbReference type="SMART" id="SM00336">
    <property type="entry name" value="BBOX"/>
    <property type="match status" value="1"/>
</dbReference>
<feature type="domain" description="B30.2/SPRY" evidence="7">
    <location>
        <begin position="252"/>
        <end position="450"/>
    </location>
</feature>
<evidence type="ECO:0000259" key="6">
    <source>
        <dbReference type="PROSITE" id="PS50119"/>
    </source>
</evidence>
<evidence type="ECO:0000256" key="4">
    <source>
        <dbReference type="PROSITE-ProRule" id="PRU00024"/>
    </source>
</evidence>
<keyword evidence="2 4" id="KW-0863">Zinc-finger</keyword>
<dbReference type="InterPro" id="IPR001841">
    <property type="entry name" value="Znf_RING"/>
</dbReference>
<dbReference type="SMART" id="SM00589">
    <property type="entry name" value="PRY"/>
    <property type="match status" value="1"/>
</dbReference>
<keyword evidence="9" id="KW-1185">Reference proteome</keyword>
<dbReference type="CDD" id="cd16040">
    <property type="entry name" value="SPRY_PRY_SNTX"/>
    <property type="match status" value="1"/>
</dbReference>
<proteinExistence type="predicted"/>
<dbReference type="Gene3D" id="2.60.120.920">
    <property type="match status" value="1"/>
</dbReference>
<dbReference type="Pfam" id="PF13765">
    <property type="entry name" value="PRY"/>
    <property type="match status" value="1"/>
</dbReference>
<dbReference type="Pfam" id="PF15227">
    <property type="entry name" value="zf-C3HC4_4"/>
    <property type="match status" value="1"/>
</dbReference>
<dbReference type="InterPro" id="IPR043136">
    <property type="entry name" value="B30.2/SPRY_sf"/>
</dbReference>
<keyword evidence="1" id="KW-0479">Metal-binding</keyword>
<dbReference type="Gene3D" id="4.10.830.40">
    <property type="match status" value="1"/>
</dbReference>
<dbReference type="RefSeq" id="XP_016348894.1">
    <property type="nucleotide sequence ID" value="XM_016493408.1"/>
</dbReference>
<dbReference type="CDD" id="cd19769">
    <property type="entry name" value="Bbox2_TRIM16-like"/>
    <property type="match status" value="1"/>
</dbReference>
<evidence type="ECO:0000256" key="3">
    <source>
        <dbReference type="ARBA" id="ARBA00022833"/>
    </source>
</evidence>
<sequence length="451" mass="50850">MAEARLYVSREQFGCSICLELLNDPVTIPCGHSYCMDCIRRHWDANAHERQYNCPQCRQTFTPRPGLGKNVVVAEMVEKLKRTELQPAPQPAQVSHTEAGPGDVECDVCTGRKYKAIKSCLVCLNSLCQSHFQQHENVFKGERHCLIDATEQLEEMICPIHNELLEIFCHTDQMSICMRCTMGRHKNHDVTSGAERMNQSSSSSLVPPEPFSFDVASRSTYGRKSFSKRLKKKMDNFLNSEVVVVSGLVIRCKFPTDGPRNRNQILQYSHKLSMDSNTMNETLLLSGGNSVATNTGKVQLYPKHPDRFDCWPQVLCKESVCGRAYWEFDWSGTAGVGVSLAYKSICRKGNGDESKFGCNDHSMNLYCSPSKYKFWDSNKKTKLSVSISKLKTSRLAVYVDYSAGIVCFFSISDKMKLIYVVQTTFTQPIYPGFRVYCGSSVKLCDPAMNCT</sequence>
<dbReference type="InterPro" id="IPR013083">
    <property type="entry name" value="Znf_RING/FYVE/PHD"/>
</dbReference>
<evidence type="ECO:0000313" key="9">
    <source>
        <dbReference type="Proteomes" id="UP000472260"/>
    </source>
</evidence>
<dbReference type="PANTHER" id="PTHR25465:SF5">
    <property type="entry name" value="E3 UBIQUITIN_ISG15 LIGASE TRIM25-RELATED"/>
    <property type="match status" value="1"/>
</dbReference>
<keyword evidence="3" id="KW-0862">Zinc</keyword>
<dbReference type="PROSITE" id="PS50089">
    <property type="entry name" value="ZF_RING_2"/>
    <property type="match status" value="1"/>
</dbReference>
<dbReference type="SUPFAM" id="SSF49899">
    <property type="entry name" value="Concanavalin A-like lectins/glucanases"/>
    <property type="match status" value="1"/>
</dbReference>
<evidence type="ECO:0000313" key="8">
    <source>
        <dbReference type="Ensembl" id="ENSSANP00000081817.1"/>
    </source>
</evidence>
<reference evidence="8" key="2">
    <citation type="submission" date="2025-09" db="UniProtKB">
        <authorList>
            <consortium name="Ensembl"/>
        </authorList>
    </citation>
    <scope>IDENTIFICATION</scope>
</reference>
<dbReference type="AlphaFoldDB" id="A0A671REI7"/>
<accession>A0A671REI7</accession>
<dbReference type="PRINTS" id="PR01407">
    <property type="entry name" value="BUTYPHLNCDUF"/>
</dbReference>
<gene>
    <name evidence="8" type="primary">ftr54</name>
</gene>
<dbReference type="Proteomes" id="UP000472260">
    <property type="component" value="Unassembled WGS sequence"/>
</dbReference>
<dbReference type="InterPro" id="IPR013320">
    <property type="entry name" value="ConA-like_dom_sf"/>
</dbReference>
<dbReference type="Gene3D" id="3.30.40.10">
    <property type="entry name" value="Zinc/RING finger domain, C3HC4 (zinc finger)"/>
    <property type="match status" value="1"/>
</dbReference>
<dbReference type="KEGG" id="sanh:107693872"/>
<dbReference type="InterPro" id="IPR001870">
    <property type="entry name" value="B30.2/SPRY"/>
</dbReference>
<reference evidence="8" key="1">
    <citation type="submission" date="2025-08" db="UniProtKB">
        <authorList>
            <consortium name="Ensembl"/>
        </authorList>
    </citation>
    <scope>IDENTIFICATION</scope>
</reference>
<dbReference type="GO" id="GO:0008270">
    <property type="term" value="F:zinc ion binding"/>
    <property type="evidence" value="ECO:0007669"/>
    <property type="project" value="UniProtKB-KW"/>
</dbReference>
<evidence type="ECO:0000259" key="5">
    <source>
        <dbReference type="PROSITE" id="PS50089"/>
    </source>
</evidence>
<dbReference type="InterPro" id="IPR017907">
    <property type="entry name" value="Znf_RING_CS"/>
</dbReference>
<dbReference type="SUPFAM" id="SSF57845">
    <property type="entry name" value="B-box zinc-binding domain"/>
    <property type="match status" value="1"/>
</dbReference>
<dbReference type="SMART" id="SM00184">
    <property type="entry name" value="RING"/>
    <property type="match status" value="1"/>
</dbReference>
<dbReference type="Ensembl" id="ENSSANT00000086945.1">
    <property type="protein sequence ID" value="ENSSANP00000081817.1"/>
    <property type="gene ID" value="ENSSANG00000040637.1"/>
</dbReference>
<dbReference type="InterPro" id="IPR000315">
    <property type="entry name" value="Znf_B-box"/>
</dbReference>
<evidence type="ECO:0000259" key="7">
    <source>
        <dbReference type="PROSITE" id="PS50188"/>
    </source>
</evidence>
<dbReference type="InterPro" id="IPR051051">
    <property type="entry name" value="E3_ubiq-ligase_TRIM/RNF"/>
</dbReference>
<dbReference type="PANTHER" id="PTHR25465">
    <property type="entry name" value="B-BOX DOMAIN CONTAINING"/>
    <property type="match status" value="1"/>
</dbReference>
<dbReference type="Pfam" id="PF00643">
    <property type="entry name" value="zf-B_box"/>
    <property type="match status" value="1"/>
</dbReference>
<dbReference type="CTD" id="799511"/>
<evidence type="ECO:0000256" key="2">
    <source>
        <dbReference type="ARBA" id="ARBA00022771"/>
    </source>
</evidence>
<evidence type="ECO:0000256" key="1">
    <source>
        <dbReference type="ARBA" id="ARBA00022723"/>
    </source>
</evidence>
<dbReference type="GO" id="GO:0005737">
    <property type="term" value="C:cytoplasm"/>
    <property type="evidence" value="ECO:0007669"/>
    <property type="project" value="UniProtKB-ARBA"/>
</dbReference>
<dbReference type="GeneID" id="107693872"/>
<dbReference type="SUPFAM" id="SSF57850">
    <property type="entry name" value="RING/U-box"/>
    <property type="match status" value="1"/>
</dbReference>
<dbReference type="InterPro" id="IPR003879">
    <property type="entry name" value="Butyrophylin_SPRY"/>
</dbReference>
<dbReference type="PROSITE" id="PS50119">
    <property type="entry name" value="ZF_BBOX"/>
    <property type="match status" value="1"/>
</dbReference>
<dbReference type="OrthoDB" id="6105938at2759"/>
<feature type="domain" description="B box-type" evidence="6">
    <location>
        <begin position="153"/>
        <end position="193"/>
    </location>
</feature>
<dbReference type="InterPro" id="IPR006574">
    <property type="entry name" value="PRY"/>
</dbReference>
<feature type="domain" description="RING-type" evidence="5">
    <location>
        <begin position="15"/>
        <end position="58"/>
    </location>
</feature>
<dbReference type="Gene3D" id="3.30.160.60">
    <property type="entry name" value="Classic Zinc Finger"/>
    <property type="match status" value="1"/>
</dbReference>
<dbReference type="PROSITE" id="PS00518">
    <property type="entry name" value="ZF_RING_1"/>
    <property type="match status" value="1"/>
</dbReference>